<evidence type="ECO:0000313" key="1">
    <source>
        <dbReference type="EMBL" id="AHF17155.1"/>
    </source>
</evidence>
<dbReference type="STRING" id="929713.NIASO_02665"/>
<accession>W0F292</accession>
<dbReference type="HOGENOM" id="CLU_2001441_0_0_10"/>
<sequence>MFSRDYLLAKVSLFFEAIAKAKKALGDKQYEVLSAILNENLDEPAITAYINGDDRQLPDEAYQYLLFQAELLFLQLQFLKATGAAFEMTQERYLHYSLKLLKADARNFNFALHQKILLVQQNAF</sequence>
<protein>
    <submittedName>
        <fullName evidence="1">Uncharacterized protein</fullName>
    </submittedName>
</protein>
<name>W0F292_9BACT</name>
<reference evidence="1 2" key="1">
    <citation type="submission" date="2013-12" db="EMBL/GenBank/DDBJ databases">
        <authorList>
            <consortium name="DOE Joint Genome Institute"/>
            <person name="Eisen J."/>
            <person name="Huntemann M."/>
            <person name="Han J."/>
            <person name="Chen A."/>
            <person name="Kyrpides N."/>
            <person name="Mavromatis K."/>
            <person name="Markowitz V."/>
            <person name="Palaniappan K."/>
            <person name="Ivanova N."/>
            <person name="Schaumberg A."/>
            <person name="Pati A."/>
            <person name="Liolios K."/>
            <person name="Nordberg H.P."/>
            <person name="Cantor M.N."/>
            <person name="Hua S.X."/>
            <person name="Woyke T."/>
        </authorList>
    </citation>
    <scope>NUCLEOTIDE SEQUENCE [LARGE SCALE GENOMIC DNA]</scope>
    <source>
        <strain evidence="2">DSM 19437</strain>
    </source>
</reference>
<organism evidence="1 2">
    <name type="scientific">Niabella soli DSM 19437</name>
    <dbReference type="NCBI Taxonomy" id="929713"/>
    <lineage>
        <taxon>Bacteria</taxon>
        <taxon>Pseudomonadati</taxon>
        <taxon>Bacteroidota</taxon>
        <taxon>Chitinophagia</taxon>
        <taxon>Chitinophagales</taxon>
        <taxon>Chitinophagaceae</taxon>
        <taxon>Niabella</taxon>
    </lineage>
</organism>
<dbReference type="OrthoDB" id="9868612at2"/>
<dbReference type="KEGG" id="nso:NIASO_02665"/>
<proteinExistence type="predicted"/>
<dbReference type="AlphaFoldDB" id="W0F292"/>
<gene>
    <name evidence="1" type="ORF">NIASO_02665</name>
</gene>
<dbReference type="RefSeq" id="WP_008583817.1">
    <property type="nucleotide sequence ID" value="NZ_CP007035.1"/>
</dbReference>
<keyword evidence="2" id="KW-1185">Reference proteome</keyword>
<evidence type="ECO:0000313" key="2">
    <source>
        <dbReference type="Proteomes" id="UP000003586"/>
    </source>
</evidence>
<dbReference type="Proteomes" id="UP000003586">
    <property type="component" value="Chromosome"/>
</dbReference>
<dbReference type="EMBL" id="CP007035">
    <property type="protein sequence ID" value="AHF17155.1"/>
    <property type="molecule type" value="Genomic_DNA"/>
</dbReference>